<keyword evidence="2 9" id="KW-0489">Methyltransferase</keyword>
<dbReference type="CDD" id="cd02440">
    <property type="entry name" value="AdoMet_MTases"/>
    <property type="match status" value="1"/>
</dbReference>
<dbReference type="InterPro" id="IPR020598">
    <property type="entry name" value="rRNA_Ade_methylase_Trfase_N"/>
</dbReference>
<dbReference type="SUPFAM" id="SSF53335">
    <property type="entry name" value="S-adenosyl-L-methionine-dependent methyltransferases"/>
    <property type="match status" value="1"/>
</dbReference>
<keyword evidence="4" id="KW-0949">S-adenosyl-L-methionine</keyword>
<dbReference type="Pfam" id="PF00398">
    <property type="entry name" value="RrnaAD"/>
    <property type="match status" value="1"/>
</dbReference>
<gene>
    <name evidence="9" type="ORF">CGZ75_06910</name>
</gene>
<organism evidence="9 10">
    <name type="scientific">Paenibacillus herberti</name>
    <dbReference type="NCBI Taxonomy" id="1619309"/>
    <lineage>
        <taxon>Bacteria</taxon>
        <taxon>Bacillati</taxon>
        <taxon>Bacillota</taxon>
        <taxon>Bacilli</taxon>
        <taxon>Bacillales</taxon>
        <taxon>Paenibacillaceae</taxon>
        <taxon>Paenibacillus</taxon>
    </lineage>
</organism>
<dbReference type="EMBL" id="NMUQ01000001">
    <property type="protein sequence ID" value="OXM16399.1"/>
    <property type="molecule type" value="Genomic_DNA"/>
</dbReference>
<dbReference type="AlphaFoldDB" id="A0A229P3E6"/>
<evidence type="ECO:0000256" key="5">
    <source>
        <dbReference type="ARBA" id="ARBA00022884"/>
    </source>
</evidence>
<protein>
    <recommendedName>
        <fullName evidence="1">rRNA adenine N-6-methyltransferase</fullName>
    </recommendedName>
    <alternativeName>
        <fullName evidence="7">Erythromycin resistance protein</fullName>
    </alternativeName>
    <alternativeName>
        <fullName evidence="6">Macrolide-lincosamide-streptogramin B resistance protein</fullName>
    </alternativeName>
</protein>
<comment type="caution">
    <text evidence="9">The sequence shown here is derived from an EMBL/GenBank/DDBJ whole genome shotgun (WGS) entry which is preliminary data.</text>
</comment>
<accession>A0A229P3E6</accession>
<dbReference type="SMART" id="SM00650">
    <property type="entry name" value="rADc"/>
    <property type="match status" value="1"/>
</dbReference>
<evidence type="ECO:0000256" key="4">
    <source>
        <dbReference type="ARBA" id="ARBA00022691"/>
    </source>
</evidence>
<dbReference type="Gene3D" id="3.40.50.150">
    <property type="entry name" value="Vaccinia Virus protein VP39"/>
    <property type="match status" value="1"/>
</dbReference>
<dbReference type="GO" id="GO:0003723">
    <property type="term" value="F:RNA binding"/>
    <property type="evidence" value="ECO:0007669"/>
    <property type="project" value="UniProtKB-KW"/>
</dbReference>
<dbReference type="PROSITE" id="PS01131">
    <property type="entry name" value="RRNA_A_DIMETH"/>
    <property type="match status" value="1"/>
</dbReference>
<sequence length="184" mass="21148">MGMNQPLLFFKKYMHDPKYMGSVVPSSRFLAKRMISAAHLEQIQTVVELGSGTGALTREIVKRVGPQVQVMLFEKDEQMRGILQREFPKWMCKEDALQLNDYLKTDGISGVDCIFSCLPFYNFTSDMRLEMIRQCVDALKPGGQLIAFQYSLQMKGMLTEHFEVENISLELLNFPPAFVYVCRK</sequence>
<dbReference type="InterPro" id="IPR001737">
    <property type="entry name" value="KsgA/Erm"/>
</dbReference>
<dbReference type="InterPro" id="IPR029063">
    <property type="entry name" value="SAM-dependent_MTases_sf"/>
</dbReference>
<keyword evidence="10" id="KW-1185">Reference proteome</keyword>
<evidence type="ECO:0000256" key="7">
    <source>
        <dbReference type="ARBA" id="ARBA00030809"/>
    </source>
</evidence>
<evidence type="ECO:0000256" key="1">
    <source>
        <dbReference type="ARBA" id="ARBA00016505"/>
    </source>
</evidence>
<feature type="domain" description="Ribosomal RNA adenine methylase transferase N-terminal" evidence="8">
    <location>
        <begin position="30"/>
        <end position="166"/>
    </location>
</feature>
<evidence type="ECO:0000256" key="6">
    <source>
        <dbReference type="ARBA" id="ARBA00029941"/>
    </source>
</evidence>
<reference evidence="9 10" key="1">
    <citation type="submission" date="2017-07" db="EMBL/GenBank/DDBJ databases">
        <title>Paenibacillus herberti R33 genome sequencing and assembly.</title>
        <authorList>
            <person name="Su W."/>
        </authorList>
    </citation>
    <scope>NUCLEOTIDE SEQUENCE [LARGE SCALE GENOMIC DNA]</scope>
    <source>
        <strain evidence="9 10">R33</strain>
    </source>
</reference>
<keyword evidence="3 9" id="KW-0808">Transferase</keyword>
<evidence type="ECO:0000256" key="2">
    <source>
        <dbReference type="ARBA" id="ARBA00022603"/>
    </source>
</evidence>
<dbReference type="InterPro" id="IPR020596">
    <property type="entry name" value="rRNA_Ade_Mease_Trfase_CS"/>
</dbReference>
<keyword evidence="5" id="KW-0694">RNA-binding</keyword>
<evidence type="ECO:0000313" key="9">
    <source>
        <dbReference type="EMBL" id="OXM16399.1"/>
    </source>
</evidence>
<evidence type="ECO:0000259" key="8">
    <source>
        <dbReference type="SMART" id="SM00650"/>
    </source>
</evidence>
<evidence type="ECO:0000256" key="3">
    <source>
        <dbReference type="ARBA" id="ARBA00022679"/>
    </source>
</evidence>
<name>A0A229P3E6_9BACL</name>
<dbReference type="Proteomes" id="UP000215145">
    <property type="component" value="Unassembled WGS sequence"/>
</dbReference>
<dbReference type="GO" id="GO:0000179">
    <property type="term" value="F:rRNA (adenine-N6,N6-)-dimethyltransferase activity"/>
    <property type="evidence" value="ECO:0007669"/>
    <property type="project" value="InterPro"/>
</dbReference>
<proteinExistence type="predicted"/>
<evidence type="ECO:0000313" key="10">
    <source>
        <dbReference type="Proteomes" id="UP000215145"/>
    </source>
</evidence>
<dbReference type="OrthoDB" id="9805585at2"/>